<gene>
    <name evidence="6" type="ORF">CR165_15870</name>
</gene>
<dbReference type="PRINTS" id="PR00455">
    <property type="entry name" value="HTHTETR"/>
</dbReference>
<dbReference type="InterPro" id="IPR050109">
    <property type="entry name" value="HTH-type_TetR-like_transc_reg"/>
</dbReference>
<dbReference type="Gene3D" id="1.10.10.60">
    <property type="entry name" value="Homeodomain-like"/>
    <property type="match status" value="1"/>
</dbReference>
<organism evidence="6 7">
    <name type="scientific">Teichococcus aestuarii</name>
    <dbReference type="NCBI Taxonomy" id="568898"/>
    <lineage>
        <taxon>Bacteria</taxon>
        <taxon>Pseudomonadati</taxon>
        <taxon>Pseudomonadota</taxon>
        <taxon>Alphaproteobacteria</taxon>
        <taxon>Acetobacterales</taxon>
        <taxon>Roseomonadaceae</taxon>
        <taxon>Roseomonas</taxon>
    </lineage>
</organism>
<dbReference type="InterPro" id="IPR023772">
    <property type="entry name" value="DNA-bd_HTH_TetR-type_CS"/>
</dbReference>
<reference evidence="7" key="1">
    <citation type="submission" date="2017-10" db="EMBL/GenBank/DDBJ databases">
        <authorList>
            <person name="Toshchakov S.V."/>
            <person name="Goeva M.A."/>
        </authorList>
    </citation>
    <scope>NUCLEOTIDE SEQUENCE [LARGE SCALE GENOMIC DNA]</scope>
    <source>
        <strain evidence="7">JR1/69-1-13</strain>
    </source>
</reference>
<keyword evidence="1" id="KW-0805">Transcription regulation</keyword>
<dbReference type="OrthoDB" id="9816431at2"/>
<dbReference type="FunFam" id="1.10.10.60:FF:000141">
    <property type="entry name" value="TetR family transcriptional regulator"/>
    <property type="match status" value="1"/>
</dbReference>
<dbReference type="PANTHER" id="PTHR30055">
    <property type="entry name" value="HTH-TYPE TRANSCRIPTIONAL REGULATOR RUTR"/>
    <property type="match status" value="1"/>
</dbReference>
<dbReference type="InterPro" id="IPR039536">
    <property type="entry name" value="TetR_C_Proteobacteria"/>
</dbReference>
<dbReference type="Pfam" id="PF00440">
    <property type="entry name" value="TetR_N"/>
    <property type="match status" value="1"/>
</dbReference>
<evidence type="ECO:0000256" key="3">
    <source>
        <dbReference type="ARBA" id="ARBA00023163"/>
    </source>
</evidence>
<dbReference type="Proteomes" id="UP000245048">
    <property type="component" value="Unassembled WGS sequence"/>
</dbReference>
<evidence type="ECO:0000313" key="6">
    <source>
        <dbReference type="EMBL" id="PWC27774.1"/>
    </source>
</evidence>
<dbReference type="InterPro" id="IPR009057">
    <property type="entry name" value="Homeodomain-like_sf"/>
</dbReference>
<dbReference type="PROSITE" id="PS01081">
    <property type="entry name" value="HTH_TETR_1"/>
    <property type="match status" value="1"/>
</dbReference>
<dbReference type="PANTHER" id="PTHR30055:SF146">
    <property type="entry name" value="HTH-TYPE TRANSCRIPTIONAL DUAL REGULATOR CECR"/>
    <property type="match status" value="1"/>
</dbReference>
<evidence type="ECO:0000259" key="5">
    <source>
        <dbReference type="PROSITE" id="PS50977"/>
    </source>
</evidence>
<dbReference type="RefSeq" id="WP_109517935.1">
    <property type="nucleotide sequence ID" value="NZ_PDOA01000011.1"/>
</dbReference>
<evidence type="ECO:0000256" key="2">
    <source>
        <dbReference type="ARBA" id="ARBA00023125"/>
    </source>
</evidence>
<name>A0A2U1V1K7_9PROT</name>
<evidence type="ECO:0000313" key="7">
    <source>
        <dbReference type="Proteomes" id="UP000245048"/>
    </source>
</evidence>
<keyword evidence="7" id="KW-1185">Reference proteome</keyword>
<evidence type="ECO:0000256" key="4">
    <source>
        <dbReference type="PROSITE-ProRule" id="PRU00335"/>
    </source>
</evidence>
<sequence>MPATAPAPLPGPCCDDASPKRRAVLDSAARLFMAEGYAAVSMDAVARAAQVSKATLYAHFPGKDALFAEIVGNNCRRMRDEMASAAQAGTGHALAPALAALGARWLRFLLEPRVRALHRVVVAECIRAPELARAFYTAGPQALRHWLAGWLEEQAARGQLRPGTDTALVADQFLALLRGDLFLRATLGLADSPSEAEILALAREAARAVVRLHGSPAALAAAETEGFA</sequence>
<evidence type="ECO:0000256" key="1">
    <source>
        <dbReference type="ARBA" id="ARBA00023015"/>
    </source>
</evidence>
<dbReference type="PROSITE" id="PS50977">
    <property type="entry name" value="HTH_TETR_2"/>
    <property type="match status" value="1"/>
</dbReference>
<feature type="domain" description="HTH tetR-type" evidence="5">
    <location>
        <begin position="18"/>
        <end position="78"/>
    </location>
</feature>
<dbReference type="InterPro" id="IPR001647">
    <property type="entry name" value="HTH_TetR"/>
</dbReference>
<accession>A0A2U1V1K7</accession>
<protein>
    <submittedName>
        <fullName evidence="6">TetR family transcriptional regulator</fullName>
    </submittedName>
</protein>
<dbReference type="SUPFAM" id="SSF48498">
    <property type="entry name" value="Tetracyclin repressor-like, C-terminal domain"/>
    <property type="match status" value="1"/>
</dbReference>
<comment type="caution">
    <text evidence="6">The sequence shown here is derived from an EMBL/GenBank/DDBJ whole genome shotgun (WGS) entry which is preliminary data.</text>
</comment>
<dbReference type="EMBL" id="PDOA01000011">
    <property type="protein sequence ID" value="PWC27774.1"/>
    <property type="molecule type" value="Genomic_DNA"/>
</dbReference>
<proteinExistence type="predicted"/>
<dbReference type="Pfam" id="PF14246">
    <property type="entry name" value="TetR_C_7"/>
    <property type="match status" value="1"/>
</dbReference>
<dbReference type="Gene3D" id="1.10.357.10">
    <property type="entry name" value="Tetracycline Repressor, domain 2"/>
    <property type="match status" value="1"/>
</dbReference>
<feature type="DNA-binding region" description="H-T-H motif" evidence="4">
    <location>
        <begin position="41"/>
        <end position="60"/>
    </location>
</feature>
<keyword evidence="3" id="KW-0804">Transcription</keyword>
<dbReference type="GO" id="GO:0000976">
    <property type="term" value="F:transcription cis-regulatory region binding"/>
    <property type="evidence" value="ECO:0007669"/>
    <property type="project" value="TreeGrafter"/>
</dbReference>
<dbReference type="GO" id="GO:0003700">
    <property type="term" value="F:DNA-binding transcription factor activity"/>
    <property type="evidence" value="ECO:0007669"/>
    <property type="project" value="TreeGrafter"/>
</dbReference>
<dbReference type="SUPFAM" id="SSF46689">
    <property type="entry name" value="Homeodomain-like"/>
    <property type="match status" value="1"/>
</dbReference>
<dbReference type="AlphaFoldDB" id="A0A2U1V1K7"/>
<dbReference type="InterPro" id="IPR036271">
    <property type="entry name" value="Tet_transcr_reg_TetR-rel_C_sf"/>
</dbReference>
<keyword evidence="2 4" id="KW-0238">DNA-binding</keyword>